<dbReference type="AlphaFoldDB" id="N6VU84"/>
<name>N6VU84_9EURY</name>
<evidence type="ECO:0000259" key="1">
    <source>
        <dbReference type="Pfam" id="PF07883"/>
    </source>
</evidence>
<comment type="caution">
    <text evidence="2">The sequence shown here is derived from an EMBL/GenBank/DDBJ whole genome shotgun (WGS) entry which is preliminary data.</text>
</comment>
<dbReference type="InterPro" id="IPR052044">
    <property type="entry name" value="PKS_Associated_Protein"/>
</dbReference>
<organism evidence="2 3">
    <name type="scientific">Methanocaldococcus villosus KIN24-T80</name>
    <dbReference type="NCBI Taxonomy" id="1069083"/>
    <lineage>
        <taxon>Archaea</taxon>
        <taxon>Methanobacteriati</taxon>
        <taxon>Methanobacteriota</taxon>
        <taxon>Methanomada group</taxon>
        <taxon>Methanococci</taxon>
        <taxon>Methanococcales</taxon>
        <taxon>Methanocaldococcaceae</taxon>
        <taxon>Methanocaldococcus</taxon>
    </lineage>
</organism>
<accession>N6VU84</accession>
<dbReference type="CDD" id="cd02214">
    <property type="entry name" value="cupin_MJ1618"/>
    <property type="match status" value="1"/>
</dbReference>
<gene>
    <name evidence="2" type="ORF">J422_00526</name>
</gene>
<dbReference type="EMBL" id="APMM01000003">
    <property type="protein sequence ID" value="ENN96756.1"/>
    <property type="molecule type" value="Genomic_DNA"/>
</dbReference>
<dbReference type="Gene3D" id="2.60.120.10">
    <property type="entry name" value="Jelly Rolls"/>
    <property type="match status" value="1"/>
</dbReference>
<dbReference type="SUPFAM" id="SSF51182">
    <property type="entry name" value="RmlC-like cupins"/>
    <property type="match status" value="1"/>
</dbReference>
<dbReference type="OrthoDB" id="190812at2157"/>
<protein>
    <recommendedName>
        <fullName evidence="1">Cupin type-2 domain-containing protein</fullName>
    </recommendedName>
</protein>
<keyword evidence="3" id="KW-1185">Reference proteome</keyword>
<dbReference type="InterPro" id="IPR011051">
    <property type="entry name" value="RmlC_Cupin_sf"/>
</dbReference>
<dbReference type="PANTHER" id="PTHR36114">
    <property type="entry name" value="16.7 KDA PROTEIN IN WHIE LOCUS"/>
    <property type="match status" value="1"/>
</dbReference>
<reference evidence="2 3" key="1">
    <citation type="journal article" date="2013" name="Genome Announc.">
        <title>Draft Genome Sequence of a Highly Flagellated, Fast-Swimming Archaeon, Methanocaldococcus villosus Strain KIN24-T80 (DSM 22612).</title>
        <authorList>
            <person name="Thennarasu S."/>
            <person name="Polireddy D."/>
            <person name="Antony A."/>
            <person name="Yada M.R."/>
            <person name="Algarawi S."/>
            <person name="Sivakumar N."/>
        </authorList>
    </citation>
    <scope>NUCLEOTIDE SEQUENCE [LARGE SCALE GENOMIC DNA]</scope>
    <source>
        <strain evidence="2 3">KIN24-T80</strain>
    </source>
</reference>
<dbReference type="STRING" id="1069083.GCA_000371805_00057"/>
<sequence length="118" mass="13306">MKVNVKDVKAFITKDGSIIRELIHPKFANSKQSLALAEVPINGKTLLHRHKTSEEIYFILEGKGKMILDNKEFEIEMGDTILIPPNTKHKVINTGDKPLKILCASYPAYSDNDTELLE</sequence>
<dbReference type="Pfam" id="PF07883">
    <property type="entry name" value="Cupin_2"/>
    <property type="match status" value="1"/>
</dbReference>
<dbReference type="InterPro" id="IPR014710">
    <property type="entry name" value="RmlC-like_jellyroll"/>
</dbReference>
<evidence type="ECO:0000313" key="2">
    <source>
        <dbReference type="EMBL" id="ENN96756.1"/>
    </source>
</evidence>
<dbReference type="InterPro" id="IPR013096">
    <property type="entry name" value="Cupin_2"/>
</dbReference>
<evidence type="ECO:0000313" key="3">
    <source>
        <dbReference type="Proteomes" id="UP000053695"/>
    </source>
</evidence>
<dbReference type="Proteomes" id="UP000053695">
    <property type="component" value="Unassembled WGS sequence"/>
</dbReference>
<dbReference type="RefSeq" id="WP_004589787.1">
    <property type="nucleotide sequence ID" value="NZ_APMM01000003.1"/>
</dbReference>
<dbReference type="PANTHER" id="PTHR36114:SF4">
    <property type="entry name" value="CUPIN 2 CONSERVED BARREL DOMAIN-CONTAINING PROTEIN"/>
    <property type="match status" value="1"/>
</dbReference>
<proteinExistence type="predicted"/>
<dbReference type="PATRIC" id="fig|1069083.5.peg.101"/>
<feature type="domain" description="Cupin type-2" evidence="1">
    <location>
        <begin position="36"/>
        <end position="104"/>
    </location>
</feature>